<accession>A0A4C2AFD6</accession>
<feature type="transmembrane region" description="Helical" evidence="5">
    <location>
        <begin position="41"/>
        <end position="63"/>
    </location>
</feature>
<dbReference type="Pfam" id="PF01490">
    <property type="entry name" value="Aa_trans"/>
    <property type="match status" value="1"/>
</dbReference>
<proteinExistence type="predicted"/>
<organism evidence="7 8">
    <name type="scientific">Eumeta variegata</name>
    <name type="common">Bagworm moth</name>
    <name type="synonym">Eumeta japonica</name>
    <dbReference type="NCBI Taxonomy" id="151549"/>
    <lineage>
        <taxon>Eukaryota</taxon>
        <taxon>Metazoa</taxon>
        <taxon>Ecdysozoa</taxon>
        <taxon>Arthropoda</taxon>
        <taxon>Hexapoda</taxon>
        <taxon>Insecta</taxon>
        <taxon>Pterygota</taxon>
        <taxon>Neoptera</taxon>
        <taxon>Endopterygota</taxon>
        <taxon>Lepidoptera</taxon>
        <taxon>Glossata</taxon>
        <taxon>Ditrysia</taxon>
        <taxon>Tineoidea</taxon>
        <taxon>Psychidae</taxon>
        <taxon>Oiketicinae</taxon>
        <taxon>Eumeta</taxon>
    </lineage>
</organism>
<reference evidence="7 8" key="1">
    <citation type="journal article" date="2019" name="Commun. Biol.">
        <title>The bagworm genome reveals a unique fibroin gene that provides high tensile strength.</title>
        <authorList>
            <person name="Kono N."/>
            <person name="Nakamura H."/>
            <person name="Ohtoshi R."/>
            <person name="Tomita M."/>
            <person name="Numata K."/>
            <person name="Arakawa K."/>
        </authorList>
    </citation>
    <scope>NUCLEOTIDE SEQUENCE [LARGE SCALE GENOMIC DNA]</scope>
</reference>
<keyword evidence="8" id="KW-1185">Reference proteome</keyword>
<protein>
    <recommendedName>
        <fullName evidence="6">Amino acid transporter transmembrane domain-containing protein</fullName>
    </recommendedName>
</protein>
<keyword evidence="3 5" id="KW-1133">Transmembrane helix</keyword>
<keyword evidence="4 5" id="KW-0472">Membrane</keyword>
<dbReference type="InterPro" id="IPR013057">
    <property type="entry name" value="AA_transpt_TM"/>
</dbReference>
<name>A0A4C2AFD6_EUMVA</name>
<evidence type="ECO:0000313" key="8">
    <source>
        <dbReference type="Proteomes" id="UP000299102"/>
    </source>
</evidence>
<feature type="transmembrane region" description="Helical" evidence="5">
    <location>
        <begin position="18"/>
        <end position="35"/>
    </location>
</feature>
<comment type="subcellular location">
    <subcellularLocation>
        <location evidence="1">Membrane</location>
    </subcellularLocation>
</comment>
<evidence type="ECO:0000256" key="3">
    <source>
        <dbReference type="ARBA" id="ARBA00022989"/>
    </source>
</evidence>
<comment type="caution">
    <text evidence="7">The sequence shown here is derived from an EMBL/GenBank/DDBJ whole genome shotgun (WGS) entry which is preliminary data.</text>
</comment>
<keyword evidence="2 5" id="KW-0812">Transmembrane</keyword>
<feature type="domain" description="Amino acid transporter transmembrane" evidence="6">
    <location>
        <begin position="10"/>
        <end position="102"/>
    </location>
</feature>
<evidence type="ECO:0000256" key="5">
    <source>
        <dbReference type="SAM" id="Phobius"/>
    </source>
</evidence>
<evidence type="ECO:0000256" key="1">
    <source>
        <dbReference type="ARBA" id="ARBA00004370"/>
    </source>
</evidence>
<evidence type="ECO:0000313" key="7">
    <source>
        <dbReference type="EMBL" id="GBP97839.1"/>
    </source>
</evidence>
<dbReference type="GO" id="GO:0016020">
    <property type="term" value="C:membrane"/>
    <property type="evidence" value="ECO:0007669"/>
    <property type="project" value="UniProtKB-SubCell"/>
</dbReference>
<dbReference type="Proteomes" id="UP000299102">
    <property type="component" value="Unassembled WGS sequence"/>
</dbReference>
<gene>
    <name evidence="7" type="ORF">EVAR_70829_1</name>
</gene>
<dbReference type="EMBL" id="BGZK01003013">
    <property type="protein sequence ID" value="GBP97839.1"/>
    <property type="molecule type" value="Genomic_DNA"/>
</dbReference>
<dbReference type="AlphaFoldDB" id="A0A4C2AFD6"/>
<evidence type="ECO:0000256" key="2">
    <source>
        <dbReference type="ARBA" id="ARBA00022692"/>
    </source>
</evidence>
<evidence type="ECO:0000256" key="4">
    <source>
        <dbReference type="ARBA" id="ARBA00023136"/>
    </source>
</evidence>
<evidence type="ECO:0000259" key="6">
    <source>
        <dbReference type="Pfam" id="PF01490"/>
    </source>
</evidence>
<sequence length="108" mass="11577">MQSLFNHHFKTESFGRRVLVRGCIMLSVLFCAASVPTFQTLVALVGSAPVAFLTFLLPLYCYIKLNGAVNDTAAGSVEQAGGQNWVHRACKALLAAAAVCSTIAVHRH</sequence>
<dbReference type="OrthoDB" id="655540at2759"/>